<dbReference type="RefSeq" id="WP_115088471.1">
    <property type="nucleotide sequence ID" value="NZ_CBCSFG010000018.1"/>
</dbReference>
<keyword evidence="1" id="KW-0472">Membrane</keyword>
<gene>
    <name evidence="3" type="ORF">CCOS864_04463</name>
</gene>
<dbReference type="Pfam" id="PF12693">
    <property type="entry name" value="GspL_C"/>
    <property type="match status" value="1"/>
</dbReference>
<dbReference type="EMBL" id="UIDD01000010">
    <property type="protein sequence ID" value="SUQ64993.1"/>
    <property type="molecule type" value="Genomic_DNA"/>
</dbReference>
<feature type="transmembrane region" description="Helical" evidence="1">
    <location>
        <begin position="229"/>
        <end position="247"/>
    </location>
</feature>
<dbReference type="AlphaFoldDB" id="A0A380T4Q2"/>
<evidence type="ECO:0000256" key="1">
    <source>
        <dbReference type="SAM" id="Phobius"/>
    </source>
</evidence>
<proteinExistence type="predicted"/>
<name>A0A380T4Q2_9PSED</name>
<accession>A0A380T4Q2</accession>
<evidence type="ECO:0000313" key="3">
    <source>
        <dbReference type="EMBL" id="SUQ64993.1"/>
    </source>
</evidence>
<keyword evidence="1" id="KW-0812">Transmembrane</keyword>
<sequence length="369" mass="41567">MKWLERWQTPRSSNWLLLRPGQGQAPWSWLRLADGRREAGEGLLPSPDGARVVLILPGNQCSHFQLPAPPGLKRDEWPLLVEERLLQPAESIRCGCVSRQGNQLELVSVDQALLGQWLARCADWGLSVERCWAEFQLLADTPAGTALRWQRSPDLLLLKGVTEQSRQHWLAWPSLLGPNLPAPWPGLQSEAFEGAWPPRLAMLERLPSLFDLRPSRQLRLRLPMAPGHWRLIAACALLGLLWCGLWLSQQWRQNEVYKAQVLAVTGPVTSPRQAAQVLKRQRQAEEDRQLRLRQIGQLQAALQQWLQAQPAWHMTASGFDGQRWTLRLRGDQPPEVATWEAIAKQVGVPVAVAGGEDHLQLMFDLGAAS</sequence>
<evidence type="ECO:0000259" key="2">
    <source>
        <dbReference type="Pfam" id="PF12693"/>
    </source>
</evidence>
<reference evidence="4" key="1">
    <citation type="submission" date="2018-07" db="EMBL/GenBank/DDBJ databases">
        <authorList>
            <person name="Blom J."/>
        </authorList>
    </citation>
    <scope>NUCLEOTIDE SEQUENCE [LARGE SCALE GENOMIC DNA]</scope>
    <source>
        <strain evidence="4">CCOS 864</strain>
    </source>
</reference>
<dbReference type="InterPro" id="IPR025691">
    <property type="entry name" value="GspL_pp_dom"/>
</dbReference>
<dbReference type="Proteomes" id="UP000255177">
    <property type="component" value="Unassembled WGS sequence"/>
</dbReference>
<keyword evidence="1" id="KW-1133">Transmembrane helix</keyword>
<keyword evidence="4" id="KW-1185">Reference proteome</keyword>
<feature type="domain" description="GspL periplasmic" evidence="2">
    <location>
        <begin position="230"/>
        <end position="331"/>
    </location>
</feature>
<dbReference type="Gene3D" id="3.30.420.380">
    <property type="match status" value="1"/>
</dbReference>
<dbReference type="SUPFAM" id="SSF53067">
    <property type="entry name" value="Actin-like ATPase domain"/>
    <property type="match status" value="1"/>
</dbReference>
<protein>
    <submittedName>
        <fullName evidence="3">Type II secretion system (T2SS), L family protein</fullName>
    </submittedName>
</protein>
<organism evidence="3 4">
    <name type="scientific">Pseudomonas wadenswilerensis</name>
    <dbReference type="NCBI Taxonomy" id="1785161"/>
    <lineage>
        <taxon>Bacteria</taxon>
        <taxon>Pseudomonadati</taxon>
        <taxon>Pseudomonadota</taxon>
        <taxon>Gammaproteobacteria</taxon>
        <taxon>Pseudomonadales</taxon>
        <taxon>Pseudomonadaceae</taxon>
        <taxon>Pseudomonas</taxon>
    </lineage>
</organism>
<dbReference type="InterPro" id="IPR043129">
    <property type="entry name" value="ATPase_NBD"/>
</dbReference>
<evidence type="ECO:0000313" key="4">
    <source>
        <dbReference type="Proteomes" id="UP000255177"/>
    </source>
</evidence>